<accession>A0A1H7R8N8</accession>
<dbReference type="RefSeq" id="WP_091835247.1">
    <property type="nucleotide sequence ID" value="NZ_FOAN01000004.1"/>
</dbReference>
<protein>
    <submittedName>
        <fullName evidence="2">Uncharacterized protein</fullName>
    </submittedName>
</protein>
<keyword evidence="1" id="KW-0732">Signal</keyword>
<feature type="chain" id="PRO_5011685799" evidence="1">
    <location>
        <begin position="21"/>
        <end position="412"/>
    </location>
</feature>
<dbReference type="Gene3D" id="3.90.226.10">
    <property type="entry name" value="2-enoyl-CoA Hydratase, Chain A, domain 1"/>
    <property type="match status" value="1"/>
</dbReference>
<gene>
    <name evidence="2" type="ORF">SAMN04515666_104288</name>
</gene>
<dbReference type="OrthoDB" id="5936191at2"/>
<feature type="signal peptide" evidence="1">
    <location>
        <begin position="1"/>
        <end position="20"/>
    </location>
</feature>
<dbReference type="Proteomes" id="UP000199664">
    <property type="component" value="Unassembled WGS sequence"/>
</dbReference>
<sequence length="412" mass="44124">MRIARLLAFALCLAASPAVAQDKPAAAPPPEPMRIVLTRSAEPCEPDCREWLAAQGAITKDTPAELRRALAELNGRKLPLLVYSTGGTVEAAIAMGELVRKSGLDIAVARTVFSQREPALGTIDERSPLCASACTLFLAGGQRRIIPPQSRIGVHQQTIVETETTTVRDYKIVRGRRELVDERTETRTVKQEQATGEIDAKMRRYLDAMGLDRSFIEVTVSTPADTMRYLKPDEMRATTIATEVGPAALAFSDLRSGLAPAPGPSRSLGTAPVLPATLAAPATPIGSVELGPHRGGRLRLALSVGEGRYQQTTTLQMQLLFGDAPIPSRLRTVTLTLPGSPPIVAQNEDGNDPAGAMTADVLRETLCGLTDRTAVSLKIDPPAEDGTPSTWQRSGTAAELLRLSNLRSQICR</sequence>
<dbReference type="SUPFAM" id="SSF52096">
    <property type="entry name" value="ClpP/crotonase"/>
    <property type="match status" value="1"/>
</dbReference>
<name>A0A1H7R8N8_9HYPH</name>
<evidence type="ECO:0000256" key="1">
    <source>
        <dbReference type="SAM" id="SignalP"/>
    </source>
</evidence>
<evidence type="ECO:0000313" key="3">
    <source>
        <dbReference type="Proteomes" id="UP000199664"/>
    </source>
</evidence>
<dbReference type="AlphaFoldDB" id="A0A1H7R8N8"/>
<dbReference type="InterPro" id="IPR029045">
    <property type="entry name" value="ClpP/crotonase-like_dom_sf"/>
</dbReference>
<reference evidence="3" key="1">
    <citation type="submission" date="2016-10" db="EMBL/GenBank/DDBJ databases">
        <authorList>
            <person name="Varghese N."/>
            <person name="Submissions S."/>
        </authorList>
    </citation>
    <scope>NUCLEOTIDE SEQUENCE [LARGE SCALE GENOMIC DNA]</scope>
    <source>
        <strain evidence="3">LMG 26383,CCUG 61248,R- 45681</strain>
    </source>
</reference>
<organism evidence="2 3">
    <name type="scientific">Bosea lupini</name>
    <dbReference type="NCBI Taxonomy" id="1036779"/>
    <lineage>
        <taxon>Bacteria</taxon>
        <taxon>Pseudomonadati</taxon>
        <taxon>Pseudomonadota</taxon>
        <taxon>Alphaproteobacteria</taxon>
        <taxon>Hyphomicrobiales</taxon>
        <taxon>Boseaceae</taxon>
        <taxon>Bosea</taxon>
    </lineage>
</organism>
<dbReference type="EMBL" id="FOAN01000004">
    <property type="protein sequence ID" value="SEL56335.1"/>
    <property type="molecule type" value="Genomic_DNA"/>
</dbReference>
<proteinExistence type="predicted"/>
<evidence type="ECO:0000313" key="2">
    <source>
        <dbReference type="EMBL" id="SEL56335.1"/>
    </source>
</evidence>
<dbReference type="STRING" id="1036779.SAMN04515666_104288"/>
<keyword evidence="3" id="KW-1185">Reference proteome</keyword>